<sequence>MLSLIVVVFLAFSLLDFSHALRLPPSEFLESELVTSKLEGKVGNLLNKVRKNNAAIAKAKKNNDEVLRLTEDLLTETRLAEVSELTNKLKEEYGIRGHVTNVKLYLEADKEKIVVKALDYFLPKLGSVGQAFYQEIPPFSAVEASSNSSAKVVTNELFDSKQSVKSILEKHNAQSLQRFRGDARLPYARHEQLINRLDALAKRYADGLGKNVQLIPLVHLEHATLEERHYDDFLVALAEVNPINLGSVSVNLFSPSVLASLAIHLQDFEVHLN</sequence>
<feature type="chain" id="PRO_5042052374" evidence="1">
    <location>
        <begin position="21"/>
        <end position="273"/>
    </location>
</feature>
<accession>A0AAD4NIT7</accession>
<evidence type="ECO:0000313" key="2">
    <source>
        <dbReference type="EMBL" id="KAI1729585.1"/>
    </source>
</evidence>
<reference evidence="2" key="1">
    <citation type="submission" date="2022-01" db="EMBL/GenBank/DDBJ databases">
        <title>Genome Sequence Resource for Two Populations of Ditylenchus destructor, the Migratory Endoparasitic Phytonematode.</title>
        <authorList>
            <person name="Zhang H."/>
            <person name="Lin R."/>
            <person name="Xie B."/>
        </authorList>
    </citation>
    <scope>NUCLEOTIDE SEQUENCE</scope>
    <source>
        <strain evidence="2">BazhouSP</strain>
    </source>
</reference>
<dbReference type="EMBL" id="JAKKPZ010000001">
    <property type="protein sequence ID" value="KAI1729585.1"/>
    <property type="molecule type" value="Genomic_DNA"/>
</dbReference>
<evidence type="ECO:0000313" key="3">
    <source>
        <dbReference type="Proteomes" id="UP001201812"/>
    </source>
</evidence>
<proteinExistence type="predicted"/>
<organism evidence="2 3">
    <name type="scientific">Ditylenchus destructor</name>
    <dbReference type="NCBI Taxonomy" id="166010"/>
    <lineage>
        <taxon>Eukaryota</taxon>
        <taxon>Metazoa</taxon>
        <taxon>Ecdysozoa</taxon>
        <taxon>Nematoda</taxon>
        <taxon>Chromadorea</taxon>
        <taxon>Rhabditida</taxon>
        <taxon>Tylenchina</taxon>
        <taxon>Tylenchomorpha</taxon>
        <taxon>Sphaerularioidea</taxon>
        <taxon>Anguinidae</taxon>
        <taxon>Anguininae</taxon>
        <taxon>Ditylenchus</taxon>
    </lineage>
</organism>
<comment type="caution">
    <text evidence="2">The sequence shown here is derived from an EMBL/GenBank/DDBJ whole genome shotgun (WGS) entry which is preliminary data.</text>
</comment>
<dbReference type="AlphaFoldDB" id="A0AAD4NIT7"/>
<protein>
    <submittedName>
        <fullName evidence="2">Uncharacterized protein</fullName>
    </submittedName>
</protein>
<keyword evidence="1" id="KW-0732">Signal</keyword>
<feature type="signal peptide" evidence="1">
    <location>
        <begin position="1"/>
        <end position="20"/>
    </location>
</feature>
<gene>
    <name evidence="2" type="ORF">DdX_01833</name>
</gene>
<dbReference type="Proteomes" id="UP001201812">
    <property type="component" value="Unassembled WGS sequence"/>
</dbReference>
<evidence type="ECO:0000256" key="1">
    <source>
        <dbReference type="SAM" id="SignalP"/>
    </source>
</evidence>
<keyword evidence="3" id="KW-1185">Reference proteome</keyword>
<name>A0AAD4NIT7_9BILA</name>